<evidence type="ECO:0000259" key="5">
    <source>
        <dbReference type="Pfam" id="PF01593"/>
    </source>
</evidence>
<dbReference type="AlphaFoldDB" id="A0A849AKP5"/>
<dbReference type="Proteomes" id="UP000557772">
    <property type="component" value="Unassembled WGS sequence"/>
</dbReference>
<dbReference type="GO" id="GO:0016491">
    <property type="term" value="F:oxidoreductase activity"/>
    <property type="evidence" value="ECO:0007669"/>
    <property type="project" value="UniProtKB-KW"/>
</dbReference>
<evidence type="ECO:0000256" key="4">
    <source>
        <dbReference type="RuleBase" id="RU362075"/>
    </source>
</evidence>
<comment type="caution">
    <text evidence="6">The sequence shown here is derived from an EMBL/GenBank/DDBJ whole genome shotgun (WGS) entry which is preliminary data.</text>
</comment>
<dbReference type="Pfam" id="PF01593">
    <property type="entry name" value="Amino_oxidase"/>
    <property type="match status" value="1"/>
</dbReference>
<accession>A0A849AKP5</accession>
<dbReference type="Gene3D" id="3.50.50.60">
    <property type="entry name" value="FAD/NAD(P)-binding domain"/>
    <property type="match status" value="2"/>
</dbReference>
<dbReference type="SUPFAM" id="SSF51905">
    <property type="entry name" value="FAD/NAD(P)-binding domain"/>
    <property type="match status" value="1"/>
</dbReference>
<comment type="similarity">
    <text evidence="4">Belongs to the carotenoid/retinoid oxidoreductase family.</text>
</comment>
<keyword evidence="2 4" id="KW-0125">Carotenoid biosynthesis</keyword>
<dbReference type="NCBIfam" id="TIGR02734">
    <property type="entry name" value="crtI_fam"/>
    <property type="match status" value="1"/>
</dbReference>
<feature type="domain" description="Amine oxidase" evidence="5">
    <location>
        <begin position="12"/>
        <end position="477"/>
    </location>
</feature>
<gene>
    <name evidence="6" type="primary">crtI</name>
    <name evidence="6" type="ORF">HJ588_11250</name>
</gene>
<keyword evidence="3 4" id="KW-0560">Oxidoreductase</keyword>
<evidence type="ECO:0000256" key="3">
    <source>
        <dbReference type="ARBA" id="ARBA00023002"/>
    </source>
</evidence>
<sequence length="481" mass="51458">MPRHTVVVGAGLAGLSAALHLRGAGVEVTLIEAADQPGGRSPEVVSDGFTLDTGPTVLTETAQLAAAFAAVGEDLADHLELRPVDPAYIAHFADGTSLPMHADPVRMRAVIRDFAGAREARGYERFVRHAERLYDLEFPRFIDRNLDGVPSLISPALLRLTALRGFGRLDRLVASFFTDPRLQQAFSFQALYVGVPPHRARGMFAVVSAMDLVHGVSYPVGGMHEIARAMARVAEEHGVRLRRGERVTGVEPDGDRQRITTTTEVLDADSVVLTCEPPSAARLLGGRRPPHNDLPAPSCVLLAAGVPGGIAGTGHHHIHFGRSFRGALDDITAGRPMRDPSFLVSVPTRTDPGMAPAGGDVLYALFPTPAQHGRGAEIDWRRLRSAYRDHLLRRLSGAGYPVDDLVGEHLITPADWAARGLPWGTPFSAAHTFTQSGPFRQPNVVRPGVVLAGSGTTPGVGVPMVLISGRLAAERLLQARP</sequence>
<dbReference type="EMBL" id="JABENB010000001">
    <property type="protein sequence ID" value="NNG39848.1"/>
    <property type="molecule type" value="Genomic_DNA"/>
</dbReference>
<name>A0A849AKP5_9MICO</name>
<dbReference type="GO" id="GO:0016117">
    <property type="term" value="P:carotenoid biosynthetic process"/>
    <property type="evidence" value="ECO:0007669"/>
    <property type="project" value="UniProtKB-KW"/>
</dbReference>
<proteinExistence type="inferred from homology"/>
<dbReference type="InterPro" id="IPR002937">
    <property type="entry name" value="Amino_oxidase"/>
</dbReference>
<evidence type="ECO:0000256" key="1">
    <source>
        <dbReference type="ARBA" id="ARBA00004829"/>
    </source>
</evidence>
<organism evidence="6 7">
    <name type="scientific">Flexivirga aerilata</name>
    <dbReference type="NCBI Taxonomy" id="1656889"/>
    <lineage>
        <taxon>Bacteria</taxon>
        <taxon>Bacillati</taxon>
        <taxon>Actinomycetota</taxon>
        <taxon>Actinomycetes</taxon>
        <taxon>Micrococcales</taxon>
        <taxon>Dermacoccaceae</taxon>
        <taxon>Flexivirga</taxon>
    </lineage>
</organism>
<protein>
    <submittedName>
        <fullName evidence="6">Phytoene desaturase</fullName>
    </submittedName>
</protein>
<dbReference type="PANTHER" id="PTHR43734">
    <property type="entry name" value="PHYTOENE DESATURASE"/>
    <property type="match status" value="1"/>
</dbReference>
<evidence type="ECO:0000313" key="6">
    <source>
        <dbReference type="EMBL" id="NNG39848.1"/>
    </source>
</evidence>
<keyword evidence="7" id="KW-1185">Reference proteome</keyword>
<reference evidence="6 7" key="1">
    <citation type="submission" date="2020-05" db="EMBL/GenBank/DDBJ databases">
        <title>Flexivirga sp. ID2601S isolated from air conditioner.</title>
        <authorList>
            <person name="Kim D.H."/>
        </authorList>
    </citation>
    <scope>NUCLEOTIDE SEQUENCE [LARGE SCALE GENOMIC DNA]</scope>
    <source>
        <strain evidence="6 7">ID2601S</strain>
    </source>
</reference>
<comment type="pathway">
    <text evidence="1 4">Carotenoid biosynthesis.</text>
</comment>
<dbReference type="InterPro" id="IPR014105">
    <property type="entry name" value="Carotenoid/retinoid_OxRdtase"/>
</dbReference>
<evidence type="ECO:0000313" key="7">
    <source>
        <dbReference type="Proteomes" id="UP000557772"/>
    </source>
</evidence>
<dbReference type="PANTHER" id="PTHR43734:SF1">
    <property type="entry name" value="PHYTOENE DESATURASE"/>
    <property type="match status" value="1"/>
</dbReference>
<dbReference type="InterPro" id="IPR036188">
    <property type="entry name" value="FAD/NAD-bd_sf"/>
</dbReference>
<evidence type="ECO:0000256" key="2">
    <source>
        <dbReference type="ARBA" id="ARBA00022746"/>
    </source>
</evidence>